<proteinExistence type="predicted"/>
<sequence>MARSPLRFPIETKIAAHNAVLNPFSHKFFRWNPLALHATHPMKEFSRCAPGGYQR</sequence>
<dbReference type="AlphaFoldDB" id="A0A3M5TBF9"/>
<comment type="caution">
    <text evidence="1">The sequence shown here is derived from an EMBL/GenBank/DDBJ whole genome shotgun (WGS) entry which is preliminary data.</text>
</comment>
<reference evidence="1 2" key="1">
    <citation type="submission" date="2018-08" db="EMBL/GenBank/DDBJ databases">
        <title>Recombination of ecologically and evolutionarily significant loci maintains genetic cohesion in the Pseudomonas syringae species complex.</title>
        <authorList>
            <person name="Dillon M."/>
            <person name="Thakur S."/>
            <person name="Almeida R.N.D."/>
            <person name="Weir B.S."/>
            <person name="Guttman D.S."/>
        </authorList>
    </citation>
    <scope>NUCLEOTIDE SEQUENCE [LARGE SCALE GENOMIC DNA]</scope>
    <source>
        <strain evidence="1 2">ICMP 9749</strain>
    </source>
</reference>
<dbReference type="EMBL" id="RBTX01000445">
    <property type="protein sequence ID" value="RMU30347.1"/>
    <property type="molecule type" value="Genomic_DNA"/>
</dbReference>
<gene>
    <name evidence="1" type="ORF">ALP32_102949</name>
</gene>
<evidence type="ECO:0000313" key="2">
    <source>
        <dbReference type="Proteomes" id="UP000281514"/>
    </source>
</evidence>
<protein>
    <submittedName>
        <fullName evidence="1">Uncharacterized protein</fullName>
    </submittedName>
</protein>
<dbReference type="Proteomes" id="UP000281514">
    <property type="component" value="Unassembled WGS sequence"/>
</dbReference>
<organism evidence="1 2">
    <name type="scientific">Pseudomonas avellanae</name>
    <dbReference type="NCBI Taxonomy" id="46257"/>
    <lineage>
        <taxon>Bacteria</taxon>
        <taxon>Pseudomonadati</taxon>
        <taxon>Pseudomonadota</taxon>
        <taxon>Gammaproteobacteria</taxon>
        <taxon>Pseudomonadales</taxon>
        <taxon>Pseudomonadaceae</taxon>
        <taxon>Pseudomonas</taxon>
    </lineage>
</organism>
<name>A0A3M5TBF9_9PSED</name>
<evidence type="ECO:0000313" key="1">
    <source>
        <dbReference type="EMBL" id="RMU30347.1"/>
    </source>
</evidence>
<accession>A0A3M5TBF9</accession>